<comment type="similarity">
    <text evidence="4 13">Belongs to the mannose-6-phosphate isomerase type 1 family.</text>
</comment>
<evidence type="ECO:0000256" key="11">
    <source>
        <dbReference type="PIRSR" id="PIRSR001480-2"/>
    </source>
</evidence>
<dbReference type="PROSITE" id="PS00966">
    <property type="entry name" value="PMI_I_2"/>
    <property type="match status" value="1"/>
</dbReference>
<dbReference type="GO" id="GO:0008270">
    <property type="term" value="F:zinc ion binding"/>
    <property type="evidence" value="ECO:0007669"/>
    <property type="project" value="InterPro"/>
</dbReference>
<dbReference type="UniPathway" id="UPA00126">
    <property type="reaction ID" value="UER00423"/>
</dbReference>
<dbReference type="PROSITE" id="PS00965">
    <property type="entry name" value="PMI_I_1"/>
    <property type="match status" value="1"/>
</dbReference>
<keyword evidence="19" id="KW-1185">Reference proteome</keyword>
<evidence type="ECO:0000256" key="10">
    <source>
        <dbReference type="PIRSR" id="PIRSR001480-1"/>
    </source>
</evidence>
<comment type="caution">
    <text evidence="18">The sequence shown here is derived from an EMBL/GenBank/DDBJ whole genome shotgun (WGS) entry which is preliminary data.</text>
</comment>
<dbReference type="GO" id="GO:0005975">
    <property type="term" value="P:carbohydrate metabolic process"/>
    <property type="evidence" value="ECO:0007669"/>
    <property type="project" value="InterPro"/>
</dbReference>
<dbReference type="PANTHER" id="PTHR10309:SF0">
    <property type="entry name" value="MANNOSE-6-PHOSPHATE ISOMERASE"/>
    <property type="match status" value="1"/>
</dbReference>
<evidence type="ECO:0000256" key="8">
    <source>
        <dbReference type="ARBA" id="ARBA00022833"/>
    </source>
</evidence>
<dbReference type="PANTHER" id="PTHR10309">
    <property type="entry name" value="MANNOSE-6-PHOSPHATE ISOMERASE"/>
    <property type="match status" value="1"/>
</dbReference>
<dbReference type="GO" id="GO:0005829">
    <property type="term" value="C:cytosol"/>
    <property type="evidence" value="ECO:0007669"/>
    <property type="project" value="TreeGrafter"/>
</dbReference>
<dbReference type="InterPro" id="IPR046458">
    <property type="entry name" value="PMI_typeI_hel"/>
</dbReference>
<evidence type="ECO:0000313" key="18">
    <source>
        <dbReference type="EMBL" id="ORX71064.1"/>
    </source>
</evidence>
<accession>A0A1Y1WD45</accession>
<dbReference type="InterPro" id="IPR046457">
    <property type="entry name" value="PMI_typeI_cat"/>
</dbReference>
<feature type="domain" description="Phosphomannose isomerase type I C-terminal" evidence="15">
    <location>
        <begin position="339"/>
        <end position="386"/>
    </location>
</feature>
<evidence type="ECO:0000256" key="4">
    <source>
        <dbReference type="ARBA" id="ARBA00010772"/>
    </source>
</evidence>
<evidence type="ECO:0000313" key="19">
    <source>
        <dbReference type="Proteomes" id="UP000193944"/>
    </source>
</evidence>
<feature type="binding site" evidence="11">
    <location>
        <position position="106"/>
    </location>
    <ligand>
        <name>Zn(2+)</name>
        <dbReference type="ChEBI" id="CHEBI:29105"/>
    </ligand>
</feature>
<evidence type="ECO:0000256" key="7">
    <source>
        <dbReference type="ARBA" id="ARBA00022723"/>
    </source>
</evidence>
<dbReference type="Pfam" id="PF20511">
    <property type="entry name" value="PMI_typeI_cat"/>
    <property type="match status" value="1"/>
</dbReference>
<keyword evidence="8 11" id="KW-0862">Zinc</keyword>
<evidence type="ECO:0000256" key="14">
    <source>
        <dbReference type="RuleBase" id="RU004248"/>
    </source>
</evidence>
<keyword evidence="7 11" id="KW-0479">Metal-binding</keyword>
<sequence>MTERIFKLIPQAQNYAWGKLGSNSKVAELVANAYQDITIDSEKTYAELWMGTHPNAPSIKMNTGENLKDVVLANPDLLTPAIASKYHGDLPFLLKVLSIQKALSIQAHPDKKLAQQLYKKYPNIYKDNNHKPEMAIALTPFEGLCGFRPLLEIKKNLRKYPEIVEVIGKDIVKEFNYIVTSRLYKKFEYAYVLRTKRALKKLYRSLMEQDQEIVKNQLSKLIERITNEDPNPKRGTLNEVIRRIEAQYPGDIGVFSIILLNYVSLKPGEALYLAADEPHAYISGDCIECMATSDNVVRAGLTPKFKDVNTLVNMLTYTCKSADHQIVTGTPYFHSSTTLLYNPPIEEFSILCTNLSMETKKTRESFRGFRGPSIIIVTEGNGRIIFNGKYYDACKGSIYFIGANTPITLETLDNNTTFYRAYTELFKNKL</sequence>
<dbReference type="Pfam" id="PF20512">
    <property type="entry name" value="PMI_typeI_hel"/>
    <property type="match status" value="1"/>
</dbReference>
<evidence type="ECO:0000256" key="9">
    <source>
        <dbReference type="ARBA" id="ARBA00023235"/>
    </source>
</evidence>
<comment type="function">
    <text evidence="2">Involved in the synthesis of the GDP-mannose and dolichol-phosphate-mannose required for a number of critical mannosyl transfer reactions.</text>
</comment>
<evidence type="ECO:0000256" key="6">
    <source>
        <dbReference type="ARBA" id="ARBA00018236"/>
    </source>
</evidence>
<name>A0A1Y1WD45_9FUNG</name>
<dbReference type="EC" id="5.3.1.8" evidence="5 12"/>
<dbReference type="PRINTS" id="PR00714">
    <property type="entry name" value="MAN6PISMRASE"/>
</dbReference>
<feature type="binding site" evidence="11">
    <location>
        <position position="108"/>
    </location>
    <ligand>
        <name>Zn(2+)</name>
        <dbReference type="ChEBI" id="CHEBI:29105"/>
    </ligand>
</feature>
<dbReference type="Pfam" id="PF01238">
    <property type="entry name" value="PMI_typeI_C"/>
    <property type="match status" value="1"/>
</dbReference>
<dbReference type="NCBIfam" id="TIGR00218">
    <property type="entry name" value="manA"/>
    <property type="match status" value="1"/>
</dbReference>
<feature type="domain" description="Phosphomannose isomerase type I helical insertion" evidence="17">
    <location>
        <begin position="195"/>
        <end position="260"/>
    </location>
</feature>
<evidence type="ECO:0000256" key="13">
    <source>
        <dbReference type="RuleBase" id="RU004189"/>
    </source>
</evidence>
<feature type="binding site" evidence="11">
    <location>
        <position position="279"/>
    </location>
    <ligand>
        <name>Zn(2+)</name>
        <dbReference type="ChEBI" id="CHEBI:29105"/>
    </ligand>
</feature>
<keyword evidence="9 12" id="KW-0413">Isomerase</keyword>
<evidence type="ECO:0000256" key="3">
    <source>
        <dbReference type="ARBA" id="ARBA00004666"/>
    </source>
</evidence>
<evidence type="ECO:0000256" key="2">
    <source>
        <dbReference type="ARBA" id="ARBA00002564"/>
    </source>
</evidence>
<protein>
    <recommendedName>
        <fullName evidence="6 12">Mannose-6-phosphate isomerase</fullName>
        <ecNumber evidence="5 12">5.3.1.8</ecNumber>
    </recommendedName>
</protein>
<dbReference type="AlphaFoldDB" id="A0A1Y1WD45"/>
<dbReference type="Gene3D" id="2.60.120.10">
    <property type="entry name" value="Jelly Rolls"/>
    <property type="match status" value="2"/>
</dbReference>
<evidence type="ECO:0000259" key="15">
    <source>
        <dbReference type="Pfam" id="PF01238"/>
    </source>
</evidence>
<reference evidence="18 19" key="1">
    <citation type="submission" date="2016-08" db="EMBL/GenBank/DDBJ databases">
        <title>A Parts List for Fungal Cellulosomes Revealed by Comparative Genomics.</title>
        <authorList>
            <consortium name="DOE Joint Genome Institute"/>
            <person name="Haitjema C.H."/>
            <person name="Gilmore S.P."/>
            <person name="Henske J.K."/>
            <person name="Solomon K.V."/>
            <person name="De Groot R."/>
            <person name="Kuo A."/>
            <person name="Mondo S.J."/>
            <person name="Salamov A.A."/>
            <person name="Labutti K."/>
            <person name="Zhao Z."/>
            <person name="Chiniquy J."/>
            <person name="Barry K."/>
            <person name="Brewer H.M."/>
            <person name="Purvine S.O."/>
            <person name="Wright A.T."/>
            <person name="Boxma B."/>
            <person name="Van Alen T."/>
            <person name="Hackstein J.H."/>
            <person name="Baker S.E."/>
            <person name="Grigoriev I.V."/>
            <person name="O'Malley M.A."/>
        </authorList>
    </citation>
    <scope>NUCLEOTIDE SEQUENCE [LARGE SCALE GENOMIC DNA]</scope>
    <source>
        <strain evidence="18 19">S4</strain>
    </source>
</reference>
<dbReference type="Gene3D" id="1.10.441.10">
    <property type="entry name" value="Phosphomannose Isomerase, domain 2"/>
    <property type="match status" value="1"/>
</dbReference>
<dbReference type="PIRSF" id="PIRSF001480">
    <property type="entry name" value="Mannose-6-phosphate_isomerase"/>
    <property type="match status" value="1"/>
</dbReference>
<evidence type="ECO:0000259" key="16">
    <source>
        <dbReference type="Pfam" id="PF20511"/>
    </source>
</evidence>
<dbReference type="SUPFAM" id="SSF51182">
    <property type="entry name" value="RmlC-like cupins"/>
    <property type="match status" value="1"/>
</dbReference>
<dbReference type="InterPro" id="IPR016305">
    <property type="entry name" value="Mannose-6-P_Isomerase"/>
</dbReference>
<reference evidence="18 19" key="2">
    <citation type="submission" date="2016-08" db="EMBL/GenBank/DDBJ databases">
        <title>Pervasive Adenine N6-methylation of Active Genes in Fungi.</title>
        <authorList>
            <consortium name="DOE Joint Genome Institute"/>
            <person name="Mondo S.J."/>
            <person name="Dannebaum R.O."/>
            <person name="Kuo R.C."/>
            <person name="Labutti K."/>
            <person name="Haridas S."/>
            <person name="Kuo A."/>
            <person name="Salamov A."/>
            <person name="Ahrendt S.R."/>
            <person name="Lipzen A."/>
            <person name="Sullivan W."/>
            <person name="Andreopoulos W.B."/>
            <person name="Clum A."/>
            <person name="Lindquist E."/>
            <person name="Daum C."/>
            <person name="Ramamoorthy G.K."/>
            <person name="Gryganskyi A."/>
            <person name="Culley D."/>
            <person name="Magnuson J.K."/>
            <person name="James T.Y."/>
            <person name="O'Malley M.A."/>
            <person name="Stajich J.E."/>
            <person name="Spatafora J.W."/>
            <person name="Visel A."/>
            <person name="Grigoriev I.V."/>
        </authorList>
    </citation>
    <scope>NUCLEOTIDE SEQUENCE [LARGE SCALE GENOMIC DNA]</scope>
    <source>
        <strain evidence="18 19">S4</strain>
    </source>
</reference>
<evidence type="ECO:0000256" key="5">
    <source>
        <dbReference type="ARBA" id="ARBA00011956"/>
    </source>
</evidence>
<dbReference type="GO" id="GO:0009298">
    <property type="term" value="P:GDP-mannose biosynthetic process"/>
    <property type="evidence" value="ECO:0007669"/>
    <property type="project" value="UniProtKB-UniPathway"/>
</dbReference>
<dbReference type="CDD" id="cd07011">
    <property type="entry name" value="cupin_PMI_type_I_N"/>
    <property type="match status" value="1"/>
</dbReference>
<dbReference type="OrthoDB" id="6605218at2759"/>
<feature type="domain" description="Phosphomannose isomerase type I catalytic" evidence="16">
    <location>
        <begin position="5"/>
        <end position="150"/>
    </location>
</feature>
<feature type="binding site" evidence="11">
    <location>
        <position position="133"/>
    </location>
    <ligand>
        <name>Zn(2+)</name>
        <dbReference type="ChEBI" id="CHEBI:29105"/>
    </ligand>
</feature>
<proteinExistence type="inferred from homology"/>
<dbReference type="EMBL" id="MCFG01000404">
    <property type="protein sequence ID" value="ORX71064.1"/>
    <property type="molecule type" value="Genomic_DNA"/>
</dbReference>
<comment type="cofactor">
    <cofactor evidence="11 12">
        <name>Zn(2+)</name>
        <dbReference type="ChEBI" id="CHEBI:29105"/>
    </cofactor>
    <text evidence="11 12">Binds 1 zinc ion per subunit.</text>
</comment>
<evidence type="ECO:0000256" key="1">
    <source>
        <dbReference type="ARBA" id="ARBA00000757"/>
    </source>
</evidence>
<dbReference type="InterPro" id="IPR001250">
    <property type="entry name" value="Man6P_Isoase-1"/>
</dbReference>
<dbReference type="InterPro" id="IPR011051">
    <property type="entry name" value="RmlC_Cupin_sf"/>
</dbReference>
<gene>
    <name evidence="18" type="ORF">BCR32DRAFT_211229</name>
</gene>
<dbReference type="Proteomes" id="UP000193944">
    <property type="component" value="Unassembled WGS sequence"/>
</dbReference>
<evidence type="ECO:0000256" key="12">
    <source>
        <dbReference type="RuleBase" id="RU000611"/>
    </source>
</evidence>
<feature type="active site" evidence="10">
    <location>
        <position position="298"/>
    </location>
</feature>
<dbReference type="GO" id="GO:0004476">
    <property type="term" value="F:mannose-6-phosphate isomerase activity"/>
    <property type="evidence" value="ECO:0007669"/>
    <property type="project" value="UniProtKB-EC"/>
</dbReference>
<comment type="pathway">
    <text evidence="3 14">Nucleotide-sugar biosynthesis; GDP-alpha-D-mannose biosynthesis; alpha-D-mannose 1-phosphate from D-fructose 6-phosphate: step 1/2.</text>
</comment>
<evidence type="ECO:0000259" key="17">
    <source>
        <dbReference type="Pfam" id="PF20512"/>
    </source>
</evidence>
<dbReference type="InterPro" id="IPR014710">
    <property type="entry name" value="RmlC-like_jellyroll"/>
</dbReference>
<organism evidence="18 19">
    <name type="scientific">Anaeromyces robustus</name>
    <dbReference type="NCBI Taxonomy" id="1754192"/>
    <lineage>
        <taxon>Eukaryota</taxon>
        <taxon>Fungi</taxon>
        <taxon>Fungi incertae sedis</taxon>
        <taxon>Chytridiomycota</taxon>
        <taxon>Chytridiomycota incertae sedis</taxon>
        <taxon>Neocallimastigomycetes</taxon>
        <taxon>Neocallimastigales</taxon>
        <taxon>Neocallimastigaceae</taxon>
        <taxon>Anaeromyces</taxon>
    </lineage>
</organism>
<comment type="catalytic activity">
    <reaction evidence="1 12">
        <text>D-mannose 6-phosphate = D-fructose 6-phosphate</text>
        <dbReference type="Rhea" id="RHEA:12356"/>
        <dbReference type="ChEBI" id="CHEBI:58735"/>
        <dbReference type="ChEBI" id="CHEBI:61527"/>
        <dbReference type="EC" id="5.3.1.8"/>
    </reaction>
</comment>
<dbReference type="STRING" id="1754192.A0A1Y1WD45"/>
<dbReference type="InterPro" id="IPR018050">
    <property type="entry name" value="Pmannose_isomerase-type1_CS"/>
</dbReference>
<dbReference type="InterPro" id="IPR046456">
    <property type="entry name" value="PMI_typeI_C"/>
</dbReference>